<accession>A0A1V9FD79</accession>
<name>A0A1V9FD79_9BACT</name>
<reference evidence="3" key="1">
    <citation type="submission" date="2016-04" db="EMBL/GenBank/DDBJ databases">
        <authorList>
            <person name="Chen L."/>
            <person name="Zhuang W."/>
            <person name="Wang G."/>
        </authorList>
    </citation>
    <scope>NUCLEOTIDE SEQUENCE [LARGE SCALE GENOMIC DNA]</scope>
    <source>
        <strain evidence="3">208</strain>
    </source>
</reference>
<gene>
    <name evidence="2" type="ORF">A4R26_25930</name>
</gene>
<comment type="caution">
    <text evidence="2">The sequence shown here is derived from an EMBL/GenBank/DDBJ whole genome shotgun (WGS) entry which is preliminary data.</text>
</comment>
<feature type="region of interest" description="Disordered" evidence="1">
    <location>
        <begin position="44"/>
        <end position="71"/>
    </location>
</feature>
<organism evidence="2 3">
    <name type="scientific">Niastella populi</name>
    <dbReference type="NCBI Taxonomy" id="550983"/>
    <lineage>
        <taxon>Bacteria</taxon>
        <taxon>Pseudomonadati</taxon>
        <taxon>Bacteroidota</taxon>
        <taxon>Chitinophagia</taxon>
        <taxon>Chitinophagales</taxon>
        <taxon>Chitinophagaceae</taxon>
        <taxon>Niastella</taxon>
    </lineage>
</organism>
<evidence type="ECO:0000313" key="3">
    <source>
        <dbReference type="Proteomes" id="UP000192276"/>
    </source>
</evidence>
<sequence length="71" mass="8207">MRQKRQLSQGWELYFHEAAACCYRLRSACTKHLCRDLLGGAFQGPVRRSTEKDTPSGEFHSDKRNETYGQV</sequence>
<evidence type="ECO:0000256" key="1">
    <source>
        <dbReference type="SAM" id="MobiDB-lite"/>
    </source>
</evidence>
<dbReference type="AlphaFoldDB" id="A0A1V9FD79"/>
<proteinExistence type="predicted"/>
<feature type="compositionally biased region" description="Basic and acidic residues" evidence="1">
    <location>
        <begin position="48"/>
        <end position="71"/>
    </location>
</feature>
<dbReference type="EMBL" id="LWBP01000200">
    <property type="protein sequence ID" value="OQP56339.1"/>
    <property type="molecule type" value="Genomic_DNA"/>
</dbReference>
<evidence type="ECO:0000313" key="2">
    <source>
        <dbReference type="EMBL" id="OQP56339.1"/>
    </source>
</evidence>
<keyword evidence="3" id="KW-1185">Reference proteome</keyword>
<dbReference type="Proteomes" id="UP000192276">
    <property type="component" value="Unassembled WGS sequence"/>
</dbReference>
<protein>
    <submittedName>
        <fullName evidence="2">Uncharacterized protein</fullName>
    </submittedName>
</protein>